<keyword evidence="2" id="KW-0378">Hydrolase</keyword>
<dbReference type="NCBIfam" id="TIGR01484">
    <property type="entry name" value="HAD-SF-IIB"/>
    <property type="match status" value="1"/>
</dbReference>
<dbReference type="SUPFAM" id="SSF56784">
    <property type="entry name" value="HAD-like"/>
    <property type="match status" value="1"/>
</dbReference>
<dbReference type="PANTHER" id="PTHR10000">
    <property type="entry name" value="PHOSPHOSERINE PHOSPHATASE"/>
    <property type="match status" value="1"/>
</dbReference>
<protein>
    <submittedName>
        <fullName evidence="2">HAD family hydrolase</fullName>
        <ecNumber evidence="2">3.-.-.-</ecNumber>
    </submittedName>
</protein>
<sequence>MTTPSPTTGASPLPPATAPAPAHAPRLPTRAPRLVATDLDGTLLHPDGAVSARTAAALVAAEDAGVTVVFVTARPPRWLAELAPHVAGHGLAICANGAALVRVATLEVLAEHGLPDPLVRQLVHDVRAAWGEHAHFALERREGYAIETGYRSWHAVPPGSPVADRIEDVLTSSTLKLLVRTTATLDEPLHGALARILGDRAIVADSGEATLGEVSAPGVTKAATLATWCAERGLSPADVWAVGDAPNDLPMLGWAGTSFAVGNAHPEVLAAADHVVPSNADDGVAGLLEHATGLARLAAADGRLRST</sequence>
<dbReference type="GO" id="GO:0016787">
    <property type="term" value="F:hydrolase activity"/>
    <property type="evidence" value="ECO:0007669"/>
    <property type="project" value="UniProtKB-KW"/>
</dbReference>
<reference evidence="2 3" key="1">
    <citation type="submission" date="2023-06" db="EMBL/GenBank/DDBJ databases">
        <title>Cellulomonas sp. MW4 Whole genome sequence.</title>
        <authorList>
            <person name="Park S."/>
        </authorList>
    </citation>
    <scope>NUCLEOTIDE SEQUENCE [LARGE SCALE GENOMIC DNA]</scope>
    <source>
        <strain evidence="2 3">MW4</strain>
    </source>
</reference>
<accession>A0ABT7SHX5</accession>
<evidence type="ECO:0000256" key="1">
    <source>
        <dbReference type="SAM" id="MobiDB-lite"/>
    </source>
</evidence>
<organism evidence="2 3">
    <name type="scientific">Cellulomonas alba</name>
    <dbReference type="NCBI Taxonomy" id="3053467"/>
    <lineage>
        <taxon>Bacteria</taxon>
        <taxon>Bacillati</taxon>
        <taxon>Actinomycetota</taxon>
        <taxon>Actinomycetes</taxon>
        <taxon>Micrococcales</taxon>
        <taxon>Cellulomonadaceae</taxon>
        <taxon>Cellulomonas</taxon>
    </lineage>
</organism>
<evidence type="ECO:0000313" key="2">
    <source>
        <dbReference type="EMBL" id="MDM7855785.1"/>
    </source>
</evidence>
<dbReference type="Gene3D" id="3.40.50.1000">
    <property type="entry name" value="HAD superfamily/HAD-like"/>
    <property type="match status" value="1"/>
</dbReference>
<keyword evidence="3" id="KW-1185">Reference proteome</keyword>
<dbReference type="PANTHER" id="PTHR10000:SF8">
    <property type="entry name" value="HAD SUPERFAMILY HYDROLASE-LIKE, TYPE 3"/>
    <property type="match status" value="1"/>
</dbReference>
<dbReference type="EMBL" id="JAUCGQ010000001">
    <property type="protein sequence ID" value="MDM7855785.1"/>
    <property type="molecule type" value="Genomic_DNA"/>
</dbReference>
<feature type="compositionally biased region" description="Low complexity" evidence="1">
    <location>
        <begin position="1"/>
        <end position="11"/>
    </location>
</feature>
<dbReference type="RefSeq" id="WP_289455651.1">
    <property type="nucleotide sequence ID" value="NZ_JAUCGQ010000001.1"/>
</dbReference>
<name>A0ABT7SHX5_9CELL</name>
<comment type="caution">
    <text evidence="2">The sequence shown here is derived from an EMBL/GenBank/DDBJ whole genome shotgun (WGS) entry which is preliminary data.</text>
</comment>
<dbReference type="InterPro" id="IPR023214">
    <property type="entry name" value="HAD_sf"/>
</dbReference>
<dbReference type="Pfam" id="PF08282">
    <property type="entry name" value="Hydrolase_3"/>
    <property type="match status" value="1"/>
</dbReference>
<feature type="compositionally biased region" description="Low complexity" evidence="1">
    <location>
        <begin position="19"/>
        <end position="28"/>
    </location>
</feature>
<dbReference type="Proteomes" id="UP001529338">
    <property type="component" value="Unassembled WGS sequence"/>
</dbReference>
<feature type="region of interest" description="Disordered" evidence="1">
    <location>
        <begin position="1"/>
        <end position="28"/>
    </location>
</feature>
<dbReference type="EC" id="3.-.-.-" evidence="2"/>
<evidence type="ECO:0000313" key="3">
    <source>
        <dbReference type="Proteomes" id="UP001529338"/>
    </source>
</evidence>
<proteinExistence type="predicted"/>
<dbReference type="InterPro" id="IPR036412">
    <property type="entry name" value="HAD-like_sf"/>
</dbReference>
<dbReference type="Gene3D" id="3.30.1240.10">
    <property type="match status" value="1"/>
</dbReference>
<dbReference type="InterPro" id="IPR006379">
    <property type="entry name" value="HAD-SF_hydro_IIB"/>
</dbReference>
<gene>
    <name evidence="2" type="ORF">QRT04_12670</name>
</gene>